<dbReference type="InterPro" id="IPR036388">
    <property type="entry name" value="WH-like_DNA-bd_sf"/>
</dbReference>
<dbReference type="InterPro" id="IPR036390">
    <property type="entry name" value="WH_DNA-bd_sf"/>
</dbReference>
<gene>
    <name evidence="2" type="ORF">GA0070613_4757</name>
</gene>
<organism evidence="2 3">
    <name type="scientific">Micromonospora inositola</name>
    <dbReference type="NCBI Taxonomy" id="47865"/>
    <lineage>
        <taxon>Bacteria</taxon>
        <taxon>Bacillati</taxon>
        <taxon>Actinomycetota</taxon>
        <taxon>Actinomycetes</taxon>
        <taxon>Micromonosporales</taxon>
        <taxon>Micromonosporaceae</taxon>
        <taxon>Micromonospora</taxon>
    </lineage>
</organism>
<sequence>MSTAPWQAVTALVDQVRRALYDYVRSQDHPVTRDEAADAQHISRNLAAFHLDKLVAAGLLQARYEAPTDQPRGRGRTPKVYEAVPGCIALTIPERRYDLMGEILAQAVAEDPTDARSAALRLAEHRGVAIGRQVGGGGPVAAVLAELGFEPADDEALIRLRNCPFHELAARQTELVCGLNHAFIAGLLDGLGRADLRARLAPSPGACCVQIHPARPTAPAGAEEPPAPGDAQARQR</sequence>
<dbReference type="RefSeq" id="WP_197698965.1">
    <property type="nucleotide sequence ID" value="NZ_LT607754.1"/>
</dbReference>
<protein>
    <submittedName>
        <fullName evidence="2">Predicted transcriptional regulator, ArsR family</fullName>
    </submittedName>
</protein>
<name>A0A1C5JIQ9_9ACTN</name>
<reference evidence="3" key="1">
    <citation type="submission" date="2016-06" db="EMBL/GenBank/DDBJ databases">
        <authorList>
            <person name="Varghese N."/>
            <person name="Submissions Spin"/>
        </authorList>
    </citation>
    <scope>NUCLEOTIDE SEQUENCE [LARGE SCALE GENOMIC DNA]</scope>
    <source>
        <strain evidence="3">DSM 43819</strain>
    </source>
</reference>
<accession>A0A1C5JIQ9</accession>
<dbReference type="SUPFAM" id="SSF46785">
    <property type="entry name" value="Winged helix' DNA-binding domain"/>
    <property type="match status" value="1"/>
</dbReference>
<evidence type="ECO:0000313" key="2">
    <source>
        <dbReference type="EMBL" id="SCG70378.1"/>
    </source>
</evidence>
<keyword evidence="3" id="KW-1185">Reference proteome</keyword>
<feature type="region of interest" description="Disordered" evidence="1">
    <location>
        <begin position="214"/>
        <end position="236"/>
    </location>
</feature>
<dbReference type="Proteomes" id="UP000198221">
    <property type="component" value="Chromosome I"/>
</dbReference>
<dbReference type="EMBL" id="LT607754">
    <property type="protein sequence ID" value="SCG70378.1"/>
    <property type="molecule type" value="Genomic_DNA"/>
</dbReference>
<evidence type="ECO:0000256" key="1">
    <source>
        <dbReference type="SAM" id="MobiDB-lite"/>
    </source>
</evidence>
<evidence type="ECO:0000313" key="3">
    <source>
        <dbReference type="Proteomes" id="UP000198221"/>
    </source>
</evidence>
<dbReference type="AlphaFoldDB" id="A0A1C5JIQ9"/>
<proteinExistence type="predicted"/>
<dbReference type="Gene3D" id="1.10.10.10">
    <property type="entry name" value="Winged helix-like DNA-binding domain superfamily/Winged helix DNA-binding domain"/>
    <property type="match status" value="1"/>
</dbReference>